<feature type="transmembrane region" description="Helical" evidence="3">
    <location>
        <begin position="424"/>
        <end position="441"/>
    </location>
</feature>
<reference evidence="6" key="1">
    <citation type="submission" date="2023-02" db="EMBL/GenBank/DDBJ databases">
        <title>Tahibacter soli sp. nov. isolated from soil.</title>
        <authorList>
            <person name="Baek J.H."/>
            <person name="Lee J.K."/>
            <person name="Choi D.G."/>
            <person name="Jeon C.O."/>
        </authorList>
    </citation>
    <scope>NUCLEOTIDE SEQUENCE</scope>
    <source>
        <strain evidence="6">BL</strain>
    </source>
</reference>
<dbReference type="Pfam" id="PF13424">
    <property type="entry name" value="TPR_12"/>
    <property type="match status" value="2"/>
</dbReference>
<dbReference type="InterPro" id="IPR035965">
    <property type="entry name" value="PAS-like_dom_sf"/>
</dbReference>
<evidence type="ECO:0000259" key="5">
    <source>
        <dbReference type="PROSITE" id="PS50112"/>
    </source>
</evidence>
<keyword evidence="3" id="KW-0812">Transmembrane</keyword>
<name>A0A9X4BLY7_9GAMM</name>
<proteinExistence type="predicted"/>
<evidence type="ECO:0000313" key="6">
    <source>
        <dbReference type="EMBL" id="MDC8014759.1"/>
    </source>
</evidence>
<dbReference type="PANTHER" id="PTHR10098:SF108">
    <property type="entry name" value="TETRATRICOPEPTIDE REPEAT PROTEIN 28"/>
    <property type="match status" value="1"/>
</dbReference>
<dbReference type="Pfam" id="PF13188">
    <property type="entry name" value="PAS_8"/>
    <property type="match status" value="1"/>
</dbReference>
<feature type="coiled-coil region" evidence="2">
    <location>
        <begin position="403"/>
        <end position="482"/>
    </location>
</feature>
<evidence type="ECO:0000256" key="2">
    <source>
        <dbReference type="SAM" id="Coils"/>
    </source>
</evidence>
<gene>
    <name evidence="6" type="ORF">OD750_019620</name>
</gene>
<dbReference type="PROSITE" id="PS50005">
    <property type="entry name" value="TPR"/>
    <property type="match status" value="1"/>
</dbReference>
<dbReference type="InterPro" id="IPR011990">
    <property type="entry name" value="TPR-like_helical_dom_sf"/>
</dbReference>
<dbReference type="PANTHER" id="PTHR10098">
    <property type="entry name" value="RAPSYN-RELATED"/>
    <property type="match status" value="1"/>
</dbReference>
<feature type="signal peptide" evidence="4">
    <location>
        <begin position="1"/>
        <end position="27"/>
    </location>
</feature>
<dbReference type="EMBL" id="JAOVZO020000019">
    <property type="protein sequence ID" value="MDC8014759.1"/>
    <property type="molecule type" value="Genomic_DNA"/>
</dbReference>
<dbReference type="AlphaFoldDB" id="A0A9X4BLY7"/>
<dbReference type="PROSITE" id="PS50112">
    <property type="entry name" value="PAS"/>
    <property type="match status" value="1"/>
</dbReference>
<evidence type="ECO:0000313" key="7">
    <source>
        <dbReference type="Proteomes" id="UP001139971"/>
    </source>
</evidence>
<keyword evidence="3" id="KW-0472">Membrane</keyword>
<dbReference type="CDD" id="cd22890">
    <property type="entry name" value="ChiS-DBD"/>
    <property type="match status" value="1"/>
</dbReference>
<dbReference type="CDD" id="cd00130">
    <property type="entry name" value="PAS"/>
    <property type="match status" value="1"/>
</dbReference>
<comment type="caution">
    <text evidence="6">The sequence shown here is derived from an EMBL/GenBank/DDBJ whole genome shotgun (WGS) entry which is preliminary data.</text>
</comment>
<dbReference type="SMART" id="SM00028">
    <property type="entry name" value="TPR"/>
    <property type="match status" value="4"/>
</dbReference>
<keyword evidence="2" id="KW-0175">Coiled coil</keyword>
<dbReference type="InterPro" id="IPR019734">
    <property type="entry name" value="TPR_rpt"/>
</dbReference>
<dbReference type="SUPFAM" id="SSF55785">
    <property type="entry name" value="PYP-like sensor domain (PAS domain)"/>
    <property type="match status" value="1"/>
</dbReference>
<dbReference type="Proteomes" id="UP001139971">
    <property type="component" value="Unassembled WGS sequence"/>
</dbReference>
<feature type="domain" description="PAS" evidence="5">
    <location>
        <begin position="475"/>
        <end position="511"/>
    </location>
</feature>
<dbReference type="RefSeq" id="WP_263540997.1">
    <property type="nucleotide sequence ID" value="NZ_JAOVZO020000019.1"/>
</dbReference>
<organism evidence="6 7">
    <name type="scientific">Tahibacter soli</name>
    <dbReference type="NCBI Taxonomy" id="2983605"/>
    <lineage>
        <taxon>Bacteria</taxon>
        <taxon>Pseudomonadati</taxon>
        <taxon>Pseudomonadota</taxon>
        <taxon>Gammaproteobacteria</taxon>
        <taxon>Lysobacterales</taxon>
        <taxon>Rhodanobacteraceae</taxon>
        <taxon>Tahibacter</taxon>
    </lineage>
</organism>
<keyword evidence="3" id="KW-1133">Transmembrane helix</keyword>
<dbReference type="InterPro" id="IPR000014">
    <property type="entry name" value="PAS"/>
</dbReference>
<keyword evidence="1" id="KW-0802">TPR repeat</keyword>
<dbReference type="Gene3D" id="3.30.450.20">
    <property type="entry name" value="PAS domain"/>
    <property type="match status" value="1"/>
</dbReference>
<sequence>MATRALPTTPIRIAFAFLCCLAFAAHAAGDDAQSACRDRIAQQPTLAVDACERAWTQAQTRGDADAVEWLARRSDAELAAGDFVAAARTLDRVAALFRVTPNPEGEFKLARRRGILEYRRGEIADALALFREALAIATARGDARGEGQSWNDIGTALRRIGDYRHALEAYLASLERKRQTGDTQLGPLLNNLGDLYRELGDAESARRRYGEALAEHERAGRPIDAAHTRESLGLLAAENGERDEAARLYAEALAGYESAGAAGDQLRLCALLARAALDADARADAKIWIDRGLALAQRLRVPSSPEFVAQQARLLRVSGQLDGVRTLLRATLDRLPPDSTDRIDLLRELAEAGEADGDYRGALADWRAWNDADTRRRGAEHDRRLEQLRVRFDVAEKERRIEALAAENRLRALELERRAAMQRFTVAAALFALVAVLALVYRWRQRERLARAVREARLEAEKEQYRREAEALGMDRERLQALLDGAARAVVAIDAAGRITALNAPAAQWLGAPEDAEGVDLRTRLAPADVARFDAALADMDEHDAAVRIDLADADNATVAATLAPLGVGHGLAMLSFDPAGAVPAAADDAAIGALDADSGEEREAYRRALVELMLGTVAAWERSTGKTRIDLAEKSRIWRITIDEGRLRVRALERYLSLAKLPRRPRWREVLRTVYFVLTECPLAPDERERLKRQLEAVQDVVRRRSLL</sequence>
<accession>A0A9X4BLY7</accession>
<dbReference type="Gene3D" id="1.25.40.10">
    <property type="entry name" value="Tetratricopeptide repeat domain"/>
    <property type="match status" value="2"/>
</dbReference>
<evidence type="ECO:0000256" key="1">
    <source>
        <dbReference type="PROSITE-ProRule" id="PRU00339"/>
    </source>
</evidence>
<keyword evidence="4" id="KW-0732">Signal</keyword>
<feature type="chain" id="PRO_5040758189" evidence="4">
    <location>
        <begin position="28"/>
        <end position="709"/>
    </location>
</feature>
<dbReference type="SMART" id="SM00091">
    <property type="entry name" value="PAS"/>
    <property type="match status" value="1"/>
</dbReference>
<keyword evidence="7" id="KW-1185">Reference proteome</keyword>
<feature type="repeat" description="TPR" evidence="1">
    <location>
        <begin position="147"/>
        <end position="180"/>
    </location>
</feature>
<dbReference type="SUPFAM" id="SSF48452">
    <property type="entry name" value="TPR-like"/>
    <property type="match status" value="1"/>
</dbReference>
<evidence type="ECO:0000256" key="4">
    <source>
        <dbReference type="SAM" id="SignalP"/>
    </source>
</evidence>
<protein>
    <submittedName>
        <fullName evidence="6">Tetratricopeptide repeat protein</fullName>
    </submittedName>
</protein>
<evidence type="ECO:0000256" key="3">
    <source>
        <dbReference type="SAM" id="Phobius"/>
    </source>
</evidence>